<dbReference type="SUPFAM" id="SSF55681">
    <property type="entry name" value="Class II aaRS and biotin synthetases"/>
    <property type="match status" value="1"/>
</dbReference>
<keyword evidence="4" id="KW-0067">ATP-binding</keyword>
<dbReference type="Pfam" id="PF03129">
    <property type="entry name" value="HGTP_anticodon"/>
    <property type="match status" value="1"/>
</dbReference>
<dbReference type="InterPro" id="IPR004516">
    <property type="entry name" value="HisRS/HisZ"/>
</dbReference>
<dbReference type="InterPro" id="IPR015807">
    <property type="entry name" value="His-tRNA-ligase"/>
</dbReference>
<keyword evidence="2 4" id="KW-0547">Nucleotide-binding</keyword>
<comment type="subcellular location">
    <subcellularLocation>
        <location evidence="4">Plastid</location>
        <location evidence="4">Chloroplast</location>
    </subcellularLocation>
</comment>
<dbReference type="AlphaFoldDB" id="A0A1G4P0T5"/>
<dbReference type="Pfam" id="PF13393">
    <property type="entry name" value="tRNA-synt_His"/>
    <property type="match status" value="1"/>
</dbReference>
<dbReference type="GO" id="GO:0004821">
    <property type="term" value="F:histidine-tRNA ligase activity"/>
    <property type="evidence" value="ECO:0007669"/>
    <property type="project" value="UniProtKB-UniRule"/>
</dbReference>
<evidence type="ECO:0000256" key="4">
    <source>
        <dbReference type="HAMAP-Rule" id="MF_00127"/>
    </source>
</evidence>
<dbReference type="CDD" id="cd00773">
    <property type="entry name" value="HisRS-like_core"/>
    <property type="match status" value="1"/>
</dbReference>
<sequence length="431" mass="50195">MQSVRGMQDILPEDVKYWQHIYNIALELLDSANYQEIRTPIVEHKSLFDRSIGQDTDIISKEMYTFYDRSNRALTLRPEGTAGIARAIIQNHLYKNNSIQKLWYLGPMFRYERPQQGRQRQFHQLGIECYGSNHPVLDAEVIYLAYNLLKRLKCGDTLLEINSIGSKEERKLYKDKLQEYFLQYINNLDDVYAQQVLKNPLRLLDSKDSQVKLLITEAPKITQYLKKQSIQRFDCVQQYLYDLNIKFTLNHNLVRGLDYYNDTVFELKTKELGAQDTICGGGRYDGLTKQLGGNQVNAIGWGIGIERLLLLIQHNISIVTRKICIYIATQKLEYLGYSLQLLPIIQKYNLKYELDVSGSSIKKQLQKANQQNSMICIIIGSQEIEQQTVTVKWLYKHTQENYSLPSFSELIPKIALQYNNIIQKKHSTLEI</sequence>
<keyword evidence="4" id="KW-0030">Aminoacyl-tRNA synthetase</keyword>
<keyword evidence="7" id="KW-0934">Plastid</keyword>
<keyword evidence="4" id="KW-0648">Protein biosynthesis</keyword>
<dbReference type="PIRSF" id="PIRSF001549">
    <property type="entry name" value="His-tRNA_synth"/>
    <property type="match status" value="1"/>
</dbReference>
<feature type="binding site" evidence="5">
    <location>
        <position position="255"/>
    </location>
    <ligand>
        <name>L-histidine</name>
        <dbReference type="ChEBI" id="CHEBI:57595"/>
    </ligand>
</feature>
<dbReference type="InterPro" id="IPR006195">
    <property type="entry name" value="aa-tRNA-synth_II"/>
</dbReference>
<evidence type="ECO:0000259" key="6">
    <source>
        <dbReference type="PROSITE" id="PS50862"/>
    </source>
</evidence>
<evidence type="ECO:0000256" key="2">
    <source>
        <dbReference type="ARBA" id="ARBA00022741"/>
    </source>
</evidence>
<accession>A0A1G4P0T5</accession>
<reference evidence="7" key="2">
    <citation type="submission" date="2016-10" db="EMBL/GenBank/DDBJ databases">
        <authorList>
            <person name="de Groot N.N."/>
        </authorList>
    </citation>
    <scope>NUCLEOTIDE SEQUENCE</scope>
    <source>
        <strain evidence="7">C.0024</strain>
    </source>
</reference>
<dbReference type="EMBL" id="LT622878">
    <property type="protein sequence ID" value="SCW24502.1"/>
    <property type="molecule type" value="Genomic_DNA"/>
</dbReference>
<dbReference type="RefSeq" id="YP_009315844.1">
    <property type="nucleotide sequence ID" value="NC_031668.1"/>
</dbReference>
<dbReference type="EC" id="6.1.1.21" evidence="4"/>
<dbReference type="GO" id="GO:0006427">
    <property type="term" value="P:histidyl-tRNA aminoacylation"/>
    <property type="evidence" value="ECO:0007669"/>
    <property type="project" value="UniProtKB-UniRule"/>
</dbReference>
<feature type="binding site" evidence="5">
    <location>
        <begin position="259"/>
        <end position="260"/>
    </location>
    <ligand>
        <name>L-histidine</name>
        <dbReference type="ChEBI" id="CHEBI:57595"/>
    </ligand>
</feature>
<dbReference type="GO" id="GO:0005524">
    <property type="term" value="F:ATP binding"/>
    <property type="evidence" value="ECO:0007669"/>
    <property type="project" value="UniProtKB-UniRule"/>
</dbReference>
<dbReference type="SUPFAM" id="SSF52954">
    <property type="entry name" value="Class II aaRS ABD-related"/>
    <property type="match status" value="1"/>
</dbReference>
<dbReference type="PROSITE" id="PS50862">
    <property type="entry name" value="AA_TRNA_LIGASE_II"/>
    <property type="match status" value="1"/>
</dbReference>
<dbReference type="GO" id="GO:0009507">
    <property type="term" value="C:chloroplast"/>
    <property type="evidence" value="ECO:0007669"/>
    <property type="project" value="UniProtKB-SubCell"/>
</dbReference>
<evidence type="ECO:0000256" key="1">
    <source>
        <dbReference type="ARBA" id="ARBA00008226"/>
    </source>
</evidence>
<gene>
    <name evidence="7" type="primary">syh</name>
    <name evidence="4" type="synonym">hisS</name>
    <name evidence="7" type="ORF">C00024_228</name>
</gene>
<evidence type="ECO:0000256" key="5">
    <source>
        <dbReference type="PIRSR" id="PIRSR001549-1"/>
    </source>
</evidence>
<evidence type="ECO:0000313" key="7">
    <source>
        <dbReference type="EMBL" id="SCW24502.1"/>
    </source>
</evidence>
<dbReference type="HAMAP" id="MF_00127">
    <property type="entry name" value="His_tRNA_synth"/>
    <property type="match status" value="1"/>
</dbReference>
<dbReference type="NCBIfam" id="TIGR00442">
    <property type="entry name" value="hisS"/>
    <property type="match status" value="1"/>
</dbReference>
<proteinExistence type="inferred from homology"/>
<dbReference type="InterPro" id="IPR004154">
    <property type="entry name" value="Anticodon-bd"/>
</dbReference>
<organism evidence="7">
    <name type="scientific">Trichogloeopsis pedicellata</name>
    <dbReference type="NCBI Taxonomy" id="1495610"/>
    <lineage>
        <taxon>Eukaryota</taxon>
        <taxon>Rhodophyta</taxon>
        <taxon>Florideophyceae</taxon>
        <taxon>Nemaliophycidae</taxon>
        <taxon>Nemaliales</taxon>
        <taxon>Liagoraceae</taxon>
        <taxon>Trichogloeopsis</taxon>
    </lineage>
</organism>
<comment type="similarity">
    <text evidence="1 4">Belongs to the class-II aminoacyl-tRNA synthetase family.</text>
</comment>
<feature type="domain" description="Aminoacyl-transfer RNA synthetases class-II family profile" evidence="6">
    <location>
        <begin position="1"/>
        <end position="343"/>
    </location>
</feature>
<protein>
    <recommendedName>
        <fullName evidence="4">Histidine--tRNA ligase, chloroplastic</fullName>
        <ecNumber evidence="4">6.1.1.21</ecNumber>
    </recommendedName>
    <alternativeName>
        <fullName evidence="4">Histidyl-tRNA synthetase</fullName>
        <shortName evidence="4">HisRS</shortName>
    </alternativeName>
</protein>
<dbReference type="Gene3D" id="3.40.50.800">
    <property type="entry name" value="Anticodon-binding domain"/>
    <property type="match status" value="1"/>
</dbReference>
<feature type="binding site" evidence="5">
    <location>
        <begin position="79"/>
        <end position="81"/>
    </location>
    <ligand>
        <name>L-histidine</name>
        <dbReference type="ChEBI" id="CHEBI:57595"/>
    </ligand>
</feature>
<feature type="binding site" evidence="5">
    <location>
        <position position="128"/>
    </location>
    <ligand>
        <name>L-histidine</name>
        <dbReference type="ChEBI" id="CHEBI:57595"/>
    </ligand>
</feature>
<keyword evidence="7" id="KW-0150">Chloroplast</keyword>
<reference evidence="7" key="1">
    <citation type="submission" date="2016-10" db="EMBL/GenBank/DDBJ databases">
        <title>Chloroplast genomes as a tool to resolve red algal phylogenies: a case study in the Nemaliales.</title>
        <authorList>
            <person name="Costa J.F."/>
            <person name="Lin S.M."/>
            <person name="Macaya E.C."/>
            <person name="Fernandez-Garcia C."/>
            <person name="Verbruggen H."/>
        </authorList>
    </citation>
    <scope>NUCLEOTIDE SEQUENCE</scope>
    <source>
        <strain evidence="7">C.0024</strain>
    </source>
</reference>
<comment type="catalytic activity">
    <reaction evidence="3 4">
        <text>tRNA(His) + L-histidine + ATP = L-histidyl-tRNA(His) + AMP + diphosphate + H(+)</text>
        <dbReference type="Rhea" id="RHEA:17313"/>
        <dbReference type="Rhea" id="RHEA-COMP:9665"/>
        <dbReference type="Rhea" id="RHEA-COMP:9689"/>
        <dbReference type="ChEBI" id="CHEBI:15378"/>
        <dbReference type="ChEBI" id="CHEBI:30616"/>
        <dbReference type="ChEBI" id="CHEBI:33019"/>
        <dbReference type="ChEBI" id="CHEBI:57595"/>
        <dbReference type="ChEBI" id="CHEBI:78442"/>
        <dbReference type="ChEBI" id="CHEBI:78527"/>
        <dbReference type="ChEBI" id="CHEBI:456215"/>
        <dbReference type="EC" id="6.1.1.21"/>
    </reaction>
</comment>
<dbReference type="PANTHER" id="PTHR43707:SF1">
    <property type="entry name" value="HISTIDINE--TRNA LIGASE, MITOCHONDRIAL-RELATED"/>
    <property type="match status" value="1"/>
</dbReference>
<dbReference type="InterPro" id="IPR045864">
    <property type="entry name" value="aa-tRNA-synth_II/BPL/LPL"/>
</dbReference>
<dbReference type="PANTHER" id="PTHR43707">
    <property type="entry name" value="HISTIDYL-TRNA SYNTHETASE"/>
    <property type="match status" value="1"/>
</dbReference>
<dbReference type="GeneID" id="30000437"/>
<name>A0A1G4P0T5_9FLOR</name>
<keyword evidence="4 7" id="KW-0436">Ligase</keyword>
<evidence type="ECO:0000256" key="3">
    <source>
        <dbReference type="ARBA" id="ARBA00047639"/>
    </source>
</evidence>
<dbReference type="InterPro" id="IPR041715">
    <property type="entry name" value="HisRS-like_core"/>
</dbReference>
<dbReference type="Gene3D" id="3.30.930.10">
    <property type="entry name" value="Bira Bifunctional Protein, Domain 2"/>
    <property type="match status" value="1"/>
</dbReference>
<geneLocation type="chloroplast" evidence="7"/>
<feature type="binding site" evidence="5">
    <location>
        <position position="110"/>
    </location>
    <ligand>
        <name>L-histidine</name>
        <dbReference type="ChEBI" id="CHEBI:57595"/>
    </ligand>
</feature>
<feature type="binding site" evidence="5">
    <location>
        <position position="124"/>
    </location>
    <ligand>
        <name>L-histidine</name>
        <dbReference type="ChEBI" id="CHEBI:57595"/>
    </ligand>
</feature>
<dbReference type="InterPro" id="IPR036621">
    <property type="entry name" value="Anticodon-bd_dom_sf"/>
</dbReference>